<name>A0ACA8Z7N2_9BACL</name>
<proteinExistence type="predicted"/>
<accession>A0ACA8Z7N2</accession>
<dbReference type="Proteomes" id="UP000501793">
    <property type="component" value="Chromosome"/>
</dbReference>
<reference evidence="1" key="1">
    <citation type="submission" date="2020-04" db="EMBL/GenBank/DDBJ databases">
        <authorList>
            <person name="Hogendoorn C."/>
        </authorList>
    </citation>
    <scope>NUCLEOTIDE SEQUENCE</scope>
    <source>
        <strain evidence="1">FAVT5</strain>
    </source>
</reference>
<organism evidence="1 2">
    <name type="scientific">Kyrpidia spormannii</name>
    <dbReference type="NCBI Taxonomy" id="2055160"/>
    <lineage>
        <taxon>Bacteria</taxon>
        <taxon>Bacillati</taxon>
        <taxon>Bacillota</taxon>
        <taxon>Bacilli</taxon>
        <taxon>Bacillales</taxon>
        <taxon>Alicyclobacillaceae</taxon>
        <taxon>Kyrpidia</taxon>
    </lineage>
</organism>
<sequence>MDWKDKADVNRFGTLLLSNKHGFRKDFFGRRRKMFVDGAIFYMNTKYTELGVDRWI</sequence>
<protein>
    <submittedName>
        <fullName evidence="1">Uncharacterized protein</fullName>
    </submittedName>
</protein>
<gene>
    <name evidence="1" type="ORF">FAVT5_0684</name>
</gene>
<dbReference type="EMBL" id="LR792684">
    <property type="protein sequence ID" value="CAB3390067.1"/>
    <property type="molecule type" value="Genomic_DNA"/>
</dbReference>
<keyword evidence="2" id="KW-1185">Reference proteome</keyword>
<evidence type="ECO:0000313" key="1">
    <source>
        <dbReference type="EMBL" id="CAB3390067.1"/>
    </source>
</evidence>
<evidence type="ECO:0000313" key="2">
    <source>
        <dbReference type="Proteomes" id="UP000501793"/>
    </source>
</evidence>